<proteinExistence type="predicted"/>
<reference evidence="1 2" key="1">
    <citation type="submission" date="2024-03" db="EMBL/GenBank/DDBJ databases">
        <title>The Acrasis kona genome and developmental transcriptomes reveal deep origins of eukaryotic multicellular pathways.</title>
        <authorList>
            <person name="Sheikh S."/>
            <person name="Fu C.-J."/>
            <person name="Brown M.W."/>
            <person name="Baldauf S.L."/>
        </authorList>
    </citation>
    <scope>NUCLEOTIDE SEQUENCE [LARGE SCALE GENOMIC DNA]</scope>
    <source>
        <strain evidence="1 2">ATCC MYA-3509</strain>
    </source>
</reference>
<comment type="caution">
    <text evidence="1">The sequence shown here is derived from an EMBL/GenBank/DDBJ whole genome shotgun (WGS) entry which is preliminary data.</text>
</comment>
<dbReference type="Proteomes" id="UP001431209">
    <property type="component" value="Unassembled WGS sequence"/>
</dbReference>
<gene>
    <name evidence="1" type="ORF">AKO1_005476</name>
</gene>
<name>A0AAW2YJ16_9EUKA</name>
<evidence type="ECO:0000313" key="1">
    <source>
        <dbReference type="EMBL" id="KAL0477267.1"/>
    </source>
</evidence>
<evidence type="ECO:0000313" key="2">
    <source>
        <dbReference type="Proteomes" id="UP001431209"/>
    </source>
</evidence>
<dbReference type="AlphaFoldDB" id="A0AAW2YJ16"/>
<keyword evidence="2" id="KW-1185">Reference proteome</keyword>
<sequence length="674" mass="76016">MNHLHLLRGREHIIFSSLNYINQNIETSKRYKFDATQPVSRLIWVHYSGQMFGAGKTTFGLHFAAAAKQIIAQYPQTEVFIQAKQNKLDQIKTFYLNFFDLEVEGESLFEIIKYKCLKKLGKSEHDFSEWVAKEYKGNTNAENNLECIKLAHYLNHFSGGAHVLIAIDEIGPLLKRTLKVSETSNIHTLLSIAVGFNLSGLATTYLSGRSTLPYAMSQGRFGYSPSKVYTINFAPLNNEQIRFMCEQYVRLNPNMLEKFINILTTKSSGVPIILSSAITNAGQLSNNCGGDDIETYFNKLLPSTFNTREIDPLSAFDEITVAIVSAYLTLLKYSIFQIPITVKSTFSIDGVGLRQYLPVGQDDISIIEMINIFGMHPDPVDEMNVKIVVSDYSVELAQIRLKSVTYGMVPKGLLYLSKMVSKGDALEMITRNALLSRFEQQLQTKPILKCYQVFPFLSQDDPIGVLDIDVSKVLSLNVFPSIANGKLFKSELQNTINLYKNPWSTPGDHRENAPLSAWSDVQKRHIPTPEPYGASLNTPKTSTSIIGDEILCVHNPGSIFEGQKVSDYNYKSYLIIQDKNIKDGISQNEIDQEVEKVVKHFPEDVPLVFLLVAMNVSLPNIDPNNMFHRYLLNVKRTDGTVSSVWVIVLLKEGMREMKHTRSKTSAENLPQTMR</sequence>
<protein>
    <submittedName>
        <fullName evidence="1">PurP</fullName>
    </submittedName>
</protein>
<dbReference type="EMBL" id="JAOPGA020000157">
    <property type="protein sequence ID" value="KAL0477267.1"/>
    <property type="molecule type" value="Genomic_DNA"/>
</dbReference>
<organism evidence="1 2">
    <name type="scientific">Acrasis kona</name>
    <dbReference type="NCBI Taxonomy" id="1008807"/>
    <lineage>
        <taxon>Eukaryota</taxon>
        <taxon>Discoba</taxon>
        <taxon>Heterolobosea</taxon>
        <taxon>Tetramitia</taxon>
        <taxon>Eutetramitia</taxon>
        <taxon>Acrasidae</taxon>
        <taxon>Acrasis</taxon>
    </lineage>
</organism>
<accession>A0AAW2YJ16</accession>